<dbReference type="Pfam" id="PF13641">
    <property type="entry name" value="Glyco_tranf_2_3"/>
    <property type="match status" value="1"/>
</dbReference>
<keyword evidence="4" id="KW-0472">Membrane</keyword>
<keyword evidence="4" id="KW-0812">Transmembrane</keyword>
<comment type="similarity">
    <text evidence="1">Belongs to the glycosyltransferase 2 family.</text>
</comment>
<dbReference type="OrthoDB" id="9766299at2"/>
<dbReference type="InterPro" id="IPR029044">
    <property type="entry name" value="Nucleotide-diphossugar_trans"/>
</dbReference>
<keyword evidence="3 5" id="KW-0808">Transferase</keyword>
<proteinExistence type="inferred from homology"/>
<evidence type="ECO:0000313" key="6">
    <source>
        <dbReference type="Proteomes" id="UP000243650"/>
    </source>
</evidence>
<dbReference type="GO" id="GO:0016757">
    <property type="term" value="F:glycosyltransferase activity"/>
    <property type="evidence" value="ECO:0007669"/>
    <property type="project" value="UniProtKB-KW"/>
</dbReference>
<evidence type="ECO:0000256" key="2">
    <source>
        <dbReference type="ARBA" id="ARBA00022676"/>
    </source>
</evidence>
<gene>
    <name evidence="5" type="ORF">C6I21_07250</name>
</gene>
<keyword evidence="6" id="KW-1185">Reference proteome</keyword>
<dbReference type="PANTHER" id="PTHR43630">
    <property type="entry name" value="POLY-BETA-1,6-N-ACETYL-D-GLUCOSAMINE SYNTHASE"/>
    <property type="match status" value="1"/>
</dbReference>
<protein>
    <submittedName>
        <fullName evidence="5">N-acetylglucosaminyltransferase</fullName>
    </submittedName>
</protein>
<evidence type="ECO:0000256" key="4">
    <source>
        <dbReference type="SAM" id="Phobius"/>
    </source>
</evidence>
<accession>A0A2P6MIH3</accession>
<dbReference type="Gene3D" id="3.90.550.10">
    <property type="entry name" value="Spore Coat Polysaccharide Biosynthesis Protein SpsA, Chain A"/>
    <property type="match status" value="1"/>
</dbReference>
<evidence type="ECO:0000313" key="5">
    <source>
        <dbReference type="EMBL" id="PRO66086.1"/>
    </source>
</evidence>
<dbReference type="PANTHER" id="PTHR43630:SF1">
    <property type="entry name" value="POLY-BETA-1,6-N-ACETYL-D-GLUCOSAMINE SYNTHASE"/>
    <property type="match status" value="1"/>
</dbReference>
<evidence type="ECO:0000256" key="3">
    <source>
        <dbReference type="ARBA" id="ARBA00022679"/>
    </source>
</evidence>
<dbReference type="CDD" id="cd06423">
    <property type="entry name" value="CESA_like"/>
    <property type="match status" value="1"/>
</dbReference>
<feature type="transmembrane region" description="Helical" evidence="4">
    <location>
        <begin position="332"/>
        <end position="352"/>
    </location>
</feature>
<dbReference type="AlphaFoldDB" id="A0A2P6MIH3"/>
<feature type="transmembrane region" description="Helical" evidence="4">
    <location>
        <begin position="298"/>
        <end position="320"/>
    </location>
</feature>
<comment type="caution">
    <text evidence="5">The sequence shown here is derived from an EMBL/GenBank/DDBJ whole genome shotgun (WGS) entry which is preliminary data.</text>
</comment>
<keyword evidence="4" id="KW-1133">Transmembrane helix</keyword>
<feature type="transmembrane region" description="Helical" evidence="4">
    <location>
        <begin position="6"/>
        <end position="29"/>
    </location>
</feature>
<sequence>MNVILIFIMSFFWLLLVYYSLVTLAGVTYRIRKRPQAEMASYPSVSVLIPAHNEGVVMTDTLTAMSRLSYPGELQVFLLDDQSSDDTGEIGRSFAEAFSRIHYIAVPDGSPKGKSRVLNYGLSITDTEYFVVFDADNQPEPDAVKRLVEKAETTDRAAGAVGYVKTRNADTNWLTRMITLEFQVFQLLMQCGRWQMMKTGSLAGTNMLLRRSVVEDIGGYDMNALAEDAELTIRLTAAGWLLPVEPESRTWEQEPETLRTFIKQRTRWLIGNLYLLEKVFFTKTFWKKRAFYHSIQHVTVYLFFAVLLLFSHLFFIGSLFDLFEPVFAAPVLMLWFMSYIVYTSQLIGALVIDRTVTPVNVLTALIMYFTYAQLFVLLLGRSAAIYLWKRLIKKQVIGWDKTRRFKNRPVA</sequence>
<dbReference type="RefSeq" id="WP_105958769.1">
    <property type="nucleotide sequence ID" value="NZ_PVNS01000005.1"/>
</dbReference>
<dbReference type="Proteomes" id="UP000243650">
    <property type="component" value="Unassembled WGS sequence"/>
</dbReference>
<keyword evidence="2 5" id="KW-0328">Glycosyltransferase</keyword>
<reference evidence="5 6" key="1">
    <citation type="submission" date="2018-03" db="EMBL/GenBank/DDBJ databases">
        <title>Bacillus urumqiensis sp. nov., a moderately haloalkaliphilic bacterium isolated from a salt lake.</title>
        <authorList>
            <person name="Zhao B."/>
            <person name="Liao Z."/>
        </authorList>
    </citation>
    <scope>NUCLEOTIDE SEQUENCE [LARGE SCALE GENOMIC DNA]</scope>
    <source>
        <strain evidence="5 6">BZ-SZ-XJ18</strain>
    </source>
</reference>
<feature type="transmembrane region" description="Helical" evidence="4">
    <location>
        <begin position="364"/>
        <end position="388"/>
    </location>
</feature>
<organism evidence="5 6">
    <name type="scientific">Alkalicoccus urumqiensis</name>
    <name type="common">Bacillus urumqiensis</name>
    <dbReference type="NCBI Taxonomy" id="1548213"/>
    <lineage>
        <taxon>Bacteria</taxon>
        <taxon>Bacillati</taxon>
        <taxon>Bacillota</taxon>
        <taxon>Bacilli</taxon>
        <taxon>Bacillales</taxon>
        <taxon>Bacillaceae</taxon>
        <taxon>Alkalicoccus</taxon>
    </lineage>
</organism>
<name>A0A2P6MIH3_ALKUR</name>
<dbReference type="SUPFAM" id="SSF53448">
    <property type="entry name" value="Nucleotide-diphospho-sugar transferases"/>
    <property type="match status" value="1"/>
</dbReference>
<evidence type="ECO:0000256" key="1">
    <source>
        <dbReference type="ARBA" id="ARBA00006739"/>
    </source>
</evidence>
<dbReference type="EMBL" id="PVNS01000005">
    <property type="protein sequence ID" value="PRO66086.1"/>
    <property type="molecule type" value="Genomic_DNA"/>
</dbReference>